<gene>
    <name evidence="1" type="ORF">QE152_g30595</name>
</gene>
<dbReference type="EMBL" id="JASPKY010000413">
    <property type="protein sequence ID" value="KAK9701444.1"/>
    <property type="molecule type" value="Genomic_DNA"/>
</dbReference>
<evidence type="ECO:0000313" key="1">
    <source>
        <dbReference type="EMBL" id="KAK9701444.1"/>
    </source>
</evidence>
<accession>A0AAW1JDY4</accession>
<organism evidence="1 2">
    <name type="scientific">Popillia japonica</name>
    <name type="common">Japanese beetle</name>
    <dbReference type="NCBI Taxonomy" id="7064"/>
    <lineage>
        <taxon>Eukaryota</taxon>
        <taxon>Metazoa</taxon>
        <taxon>Ecdysozoa</taxon>
        <taxon>Arthropoda</taxon>
        <taxon>Hexapoda</taxon>
        <taxon>Insecta</taxon>
        <taxon>Pterygota</taxon>
        <taxon>Neoptera</taxon>
        <taxon>Endopterygota</taxon>
        <taxon>Coleoptera</taxon>
        <taxon>Polyphaga</taxon>
        <taxon>Scarabaeiformia</taxon>
        <taxon>Scarabaeidae</taxon>
        <taxon>Rutelinae</taxon>
        <taxon>Popillia</taxon>
    </lineage>
</organism>
<reference evidence="1 2" key="1">
    <citation type="journal article" date="2024" name="BMC Genomics">
        <title>De novo assembly and annotation of Popillia japonica's genome with initial clues to its potential as an invasive pest.</title>
        <authorList>
            <person name="Cucini C."/>
            <person name="Boschi S."/>
            <person name="Funari R."/>
            <person name="Cardaioli E."/>
            <person name="Iannotti N."/>
            <person name="Marturano G."/>
            <person name="Paoli F."/>
            <person name="Bruttini M."/>
            <person name="Carapelli A."/>
            <person name="Frati F."/>
            <person name="Nardi F."/>
        </authorList>
    </citation>
    <scope>NUCLEOTIDE SEQUENCE [LARGE SCALE GENOMIC DNA]</scope>
    <source>
        <strain evidence="1">DMR45628</strain>
    </source>
</reference>
<keyword evidence="2" id="KW-1185">Reference proteome</keyword>
<name>A0AAW1JDY4_POPJA</name>
<dbReference type="Proteomes" id="UP001458880">
    <property type="component" value="Unassembled WGS sequence"/>
</dbReference>
<protein>
    <submittedName>
        <fullName evidence="1">Coenzyme Q (Ubiquinone) biosynthesis protein Coq4</fullName>
    </submittedName>
</protein>
<proteinExistence type="predicted"/>
<evidence type="ECO:0000313" key="2">
    <source>
        <dbReference type="Proteomes" id="UP001458880"/>
    </source>
</evidence>
<dbReference type="AlphaFoldDB" id="A0AAW1JDY4"/>
<comment type="caution">
    <text evidence="1">The sequence shown here is derived from an EMBL/GenBank/DDBJ whole genome shotgun (WGS) entry which is preliminary data.</text>
</comment>
<sequence>MQHRVLPRFITGCAESCIAVDAYTSVQVTFYPRRNSRIKYLSSYPFEEIIDNSGPDNGKDLLGSKNKSKCTNKCRDNHNRCIISG</sequence>